<dbReference type="OrthoDB" id="129343at2"/>
<dbReference type="STRING" id="54.SAMN02745121_07428"/>
<dbReference type="EMBL" id="FOMX01000034">
    <property type="protein sequence ID" value="SFF19338.1"/>
    <property type="molecule type" value="Genomic_DNA"/>
</dbReference>
<dbReference type="PANTHER" id="PTHR38436">
    <property type="entry name" value="POLYKETIDE CYCLASE SNOAL-LIKE DOMAIN"/>
    <property type="match status" value="1"/>
</dbReference>
<accession>A0A1I2GPZ0</accession>
<evidence type="ECO:0000313" key="1">
    <source>
        <dbReference type="EMBL" id="SFF19338.1"/>
    </source>
</evidence>
<dbReference type="InterPro" id="IPR009959">
    <property type="entry name" value="Cyclase_SnoaL-like"/>
</dbReference>
<organism evidence="1 2">
    <name type="scientific">Nannocystis exedens</name>
    <dbReference type="NCBI Taxonomy" id="54"/>
    <lineage>
        <taxon>Bacteria</taxon>
        <taxon>Pseudomonadati</taxon>
        <taxon>Myxococcota</taxon>
        <taxon>Polyangia</taxon>
        <taxon>Nannocystales</taxon>
        <taxon>Nannocystaceae</taxon>
        <taxon>Nannocystis</taxon>
    </lineage>
</organism>
<dbReference type="Proteomes" id="UP000199400">
    <property type="component" value="Unassembled WGS sequence"/>
</dbReference>
<dbReference type="SUPFAM" id="SSF54427">
    <property type="entry name" value="NTF2-like"/>
    <property type="match status" value="1"/>
</dbReference>
<dbReference type="InterPro" id="IPR032710">
    <property type="entry name" value="NTF2-like_dom_sf"/>
</dbReference>
<proteinExistence type="predicted"/>
<gene>
    <name evidence="1" type="ORF">SAMN02745121_07428</name>
</gene>
<dbReference type="Pfam" id="PF07366">
    <property type="entry name" value="SnoaL"/>
    <property type="match status" value="1"/>
</dbReference>
<evidence type="ECO:0008006" key="3">
    <source>
        <dbReference type="Google" id="ProtNLM"/>
    </source>
</evidence>
<evidence type="ECO:0000313" key="2">
    <source>
        <dbReference type="Proteomes" id="UP000199400"/>
    </source>
</evidence>
<reference evidence="2" key="1">
    <citation type="submission" date="2016-10" db="EMBL/GenBank/DDBJ databases">
        <authorList>
            <person name="Varghese N."/>
            <person name="Submissions S."/>
        </authorList>
    </citation>
    <scope>NUCLEOTIDE SEQUENCE [LARGE SCALE GENOMIC DNA]</scope>
    <source>
        <strain evidence="2">ATCC 25963</strain>
    </source>
</reference>
<dbReference type="AlphaFoldDB" id="A0A1I2GPZ0"/>
<dbReference type="RefSeq" id="WP_096327035.1">
    <property type="nucleotide sequence ID" value="NZ_FOMX01000034.1"/>
</dbReference>
<protein>
    <recommendedName>
        <fullName evidence="3">SnoaL-like polyketide cyclase</fullName>
    </recommendedName>
</protein>
<dbReference type="GO" id="GO:0030638">
    <property type="term" value="P:polyketide metabolic process"/>
    <property type="evidence" value="ECO:0007669"/>
    <property type="project" value="InterPro"/>
</dbReference>
<keyword evidence="2" id="KW-1185">Reference proteome</keyword>
<dbReference type="Gene3D" id="3.10.450.50">
    <property type="match status" value="1"/>
</dbReference>
<sequence>MSIDANKELVRRLVEAINRDDAAAFEALVAPEFLLRDAVVPTPRGPAGFREAAAVFHAAFPDFEETAEDVIAEGDKVVLRWTARGTHRGEFLGVAPTGRVIGFSGMAVFRVADGKFVESWQCHDRQGMLRQLERAAACEGGGGR</sequence>
<name>A0A1I2GPZ0_9BACT</name>
<dbReference type="PANTHER" id="PTHR38436:SF1">
    <property type="entry name" value="ESTER CYCLASE"/>
    <property type="match status" value="1"/>
</dbReference>